<accession>A0A0D7BMG3</accession>
<name>A0A0D7BMG3_9AGAR</name>
<dbReference type="Proteomes" id="UP000054007">
    <property type="component" value="Unassembled WGS sequence"/>
</dbReference>
<proteinExistence type="predicted"/>
<protein>
    <submittedName>
        <fullName evidence="2">Uncharacterized protein</fullName>
    </submittedName>
</protein>
<feature type="compositionally biased region" description="Acidic residues" evidence="1">
    <location>
        <begin position="111"/>
        <end position="131"/>
    </location>
</feature>
<feature type="compositionally biased region" description="Basic residues" evidence="1">
    <location>
        <begin position="14"/>
        <end position="24"/>
    </location>
</feature>
<evidence type="ECO:0000256" key="1">
    <source>
        <dbReference type="SAM" id="MobiDB-lite"/>
    </source>
</evidence>
<feature type="compositionally biased region" description="Polar residues" evidence="1">
    <location>
        <begin position="344"/>
        <end position="354"/>
    </location>
</feature>
<evidence type="ECO:0000313" key="2">
    <source>
        <dbReference type="EMBL" id="KIY71395.1"/>
    </source>
</evidence>
<evidence type="ECO:0000313" key="3">
    <source>
        <dbReference type="Proteomes" id="UP000054007"/>
    </source>
</evidence>
<keyword evidence="3" id="KW-1185">Reference proteome</keyword>
<feature type="region of interest" description="Disordered" evidence="1">
    <location>
        <begin position="331"/>
        <end position="445"/>
    </location>
</feature>
<dbReference type="EMBL" id="KN880455">
    <property type="protein sequence ID" value="KIY71395.1"/>
    <property type="molecule type" value="Genomic_DNA"/>
</dbReference>
<dbReference type="AlphaFoldDB" id="A0A0D7BMG3"/>
<feature type="compositionally biased region" description="Low complexity" evidence="1">
    <location>
        <begin position="36"/>
        <end position="85"/>
    </location>
</feature>
<reference evidence="2 3" key="1">
    <citation type="journal article" date="2015" name="Fungal Genet. Biol.">
        <title>Evolution of novel wood decay mechanisms in Agaricales revealed by the genome sequences of Fistulina hepatica and Cylindrobasidium torrendii.</title>
        <authorList>
            <person name="Floudas D."/>
            <person name="Held B.W."/>
            <person name="Riley R."/>
            <person name="Nagy L.G."/>
            <person name="Koehler G."/>
            <person name="Ransdell A.S."/>
            <person name="Younus H."/>
            <person name="Chow J."/>
            <person name="Chiniquy J."/>
            <person name="Lipzen A."/>
            <person name="Tritt A."/>
            <person name="Sun H."/>
            <person name="Haridas S."/>
            <person name="LaButti K."/>
            <person name="Ohm R.A."/>
            <person name="Kues U."/>
            <person name="Blanchette R.A."/>
            <person name="Grigoriev I.V."/>
            <person name="Minto R.E."/>
            <person name="Hibbett D.S."/>
        </authorList>
    </citation>
    <scope>NUCLEOTIDE SEQUENCE [LARGE SCALE GENOMIC DNA]</scope>
    <source>
        <strain evidence="2 3">FP15055 ss-10</strain>
    </source>
</reference>
<gene>
    <name evidence="2" type="ORF">CYLTODRAFT_487308</name>
</gene>
<feature type="region of interest" description="Disordered" evidence="1">
    <location>
        <begin position="1"/>
        <end position="138"/>
    </location>
</feature>
<feature type="region of interest" description="Disordered" evidence="1">
    <location>
        <begin position="262"/>
        <end position="293"/>
    </location>
</feature>
<sequence>MRSKHTTHYPPRPSKVKTTTKKKTGVSIDGKKTPDAKQSAKAGSSAKGNPSISANTSAKPSAASKSSSELPGPSGSSAGVSSSSSQKKRKAVASLAADGQRRKRARKDSPDVDADPDPEDSEPEEEAEEQAVQELENVTDEQKATFIEAWRRVKYADQGWLARNQTLKCVSCVARPSSCKLIPGSAVCVACEKMRKPCSRRRAERKWRATALAKLDGLDDDVLEELIEALGLNAMKKNFVGKGPGKMSLKAFKANRGKVKASDEASTSKLAKRGASESASTKDAKTTSAAGGTTRLRKPRAFVRMAVFEDDPPSEALLAEEVHVWFGSDGEVIDHDSDEDEQVKQTPSLASMSPTPEPEPIPQFSHNGVLVPTEPTHELHSVGGAMDYDGPGDGAELMSSFTFSPLPDTGAEAHHLPLGPPHSLSNPEFQFQPGYPQNPYPPPSTLEVRALEENLLRVLAGSSLSVSEKIGVLDRVRGTVGGSG</sequence>
<organism evidence="2 3">
    <name type="scientific">Cylindrobasidium torrendii FP15055 ss-10</name>
    <dbReference type="NCBI Taxonomy" id="1314674"/>
    <lineage>
        <taxon>Eukaryota</taxon>
        <taxon>Fungi</taxon>
        <taxon>Dikarya</taxon>
        <taxon>Basidiomycota</taxon>
        <taxon>Agaricomycotina</taxon>
        <taxon>Agaricomycetes</taxon>
        <taxon>Agaricomycetidae</taxon>
        <taxon>Agaricales</taxon>
        <taxon>Marasmiineae</taxon>
        <taxon>Physalacriaceae</taxon>
        <taxon>Cylindrobasidium</taxon>
    </lineage>
</organism>